<reference evidence="2 3" key="1">
    <citation type="journal article" date="2019" name="Int. J. Syst. Evol. Microbiol.">
        <title>The Global Catalogue of Microorganisms (GCM) 10K type strain sequencing project: providing services to taxonomists for standard genome sequencing and annotation.</title>
        <authorList>
            <consortium name="The Broad Institute Genomics Platform"/>
            <consortium name="The Broad Institute Genome Sequencing Center for Infectious Disease"/>
            <person name="Wu L."/>
            <person name="Ma J."/>
        </authorList>
    </citation>
    <scope>NUCLEOTIDE SEQUENCE [LARGE SCALE GENOMIC DNA]</scope>
    <source>
        <strain evidence="2 3">JCM 16013</strain>
    </source>
</reference>
<feature type="chain" id="PRO_5046491688" evidence="1">
    <location>
        <begin position="27"/>
        <end position="169"/>
    </location>
</feature>
<sequence>MRTTRKLAVVGAALLGAAVAAAPAHADQTVTKCSNWKLSGTHYLQSCIDVTGTQVHTYGYVSAAGTTAPDDVDATMTGRLGSPGTRLAYQPSTVHLDADTVLVDGTTTTAAAGTPVRATLFLPHTLGTGTLVGPDNAVFLDPDVPSGPVGPGGQSSTLEQITVWATVTG</sequence>
<accession>A0ABN2SR91</accession>
<dbReference type="EMBL" id="BAAAQM010000045">
    <property type="protein sequence ID" value="GAA1991175.1"/>
    <property type="molecule type" value="Genomic_DNA"/>
</dbReference>
<protein>
    <submittedName>
        <fullName evidence="2">Uncharacterized protein</fullName>
    </submittedName>
</protein>
<gene>
    <name evidence="2" type="ORF">GCM10009838_63230</name>
</gene>
<comment type="caution">
    <text evidence="2">The sequence shown here is derived from an EMBL/GenBank/DDBJ whole genome shotgun (WGS) entry which is preliminary data.</text>
</comment>
<keyword evidence="1" id="KW-0732">Signal</keyword>
<evidence type="ECO:0000256" key="1">
    <source>
        <dbReference type="SAM" id="SignalP"/>
    </source>
</evidence>
<proteinExistence type="predicted"/>
<feature type="signal peptide" evidence="1">
    <location>
        <begin position="1"/>
        <end position="26"/>
    </location>
</feature>
<evidence type="ECO:0000313" key="2">
    <source>
        <dbReference type="EMBL" id="GAA1991175.1"/>
    </source>
</evidence>
<dbReference type="RefSeq" id="WP_344660818.1">
    <property type="nucleotide sequence ID" value="NZ_BAAAQM010000045.1"/>
</dbReference>
<name>A0ABN2SR91_9ACTN</name>
<organism evidence="2 3">
    <name type="scientific">Catenulispora subtropica</name>
    <dbReference type="NCBI Taxonomy" id="450798"/>
    <lineage>
        <taxon>Bacteria</taxon>
        <taxon>Bacillati</taxon>
        <taxon>Actinomycetota</taxon>
        <taxon>Actinomycetes</taxon>
        <taxon>Catenulisporales</taxon>
        <taxon>Catenulisporaceae</taxon>
        <taxon>Catenulispora</taxon>
    </lineage>
</organism>
<dbReference type="Proteomes" id="UP001499854">
    <property type="component" value="Unassembled WGS sequence"/>
</dbReference>
<keyword evidence="3" id="KW-1185">Reference proteome</keyword>
<evidence type="ECO:0000313" key="3">
    <source>
        <dbReference type="Proteomes" id="UP001499854"/>
    </source>
</evidence>